<protein>
    <submittedName>
        <fullName evidence="1">Uncharacterized protein</fullName>
    </submittedName>
</protein>
<reference evidence="1 2" key="1">
    <citation type="submission" date="2016-11" db="EMBL/GenBank/DDBJ databases">
        <authorList>
            <person name="Jaros S."/>
            <person name="Januszkiewicz K."/>
            <person name="Wedrychowicz H."/>
        </authorList>
    </citation>
    <scope>NUCLEOTIDE SEQUENCE [LARGE SCALE GENOMIC DNA]</scope>
    <source>
        <strain evidence="1 2">GAS138</strain>
    </source>
</reference>
<organism evidence="1 2">
    <name type="scientific">Bradyrhizobium erythrophlei</name>
    <dbReference type="NCBI Taxonomy" id="1437360"/>
    <lineage>
        <taxon>Bacteria</taxon>
        <taxon>Pseudomonadati</taxon>
        <taxon>Pseudomonadota</taxon>
        <taxon>Alphaproteobacteria</taxon>
        <taxon>Hyphomicrobiales</taxon>
        <taxon>Nitrobacteraceae</taxon>
        <taxon>Bradyrhizobium</taxon>
    </lineage>
</organism>
<evidence type="ECO:0000313" key="1">
    <source>
        <dbReference type="EMBL" id="SHG05611.1"/>
    </source>
</evidence>
<dbReference type="EMBL" id="LT670817">
    <property type="protein sequence ID" value="SHG05611.1"/>
    <property type="molecule type" value="Genomic_DNA"/>
</dbReference>
<gene>
    <name evidence="1" type="ORF">SAMN05443248_0126</name>
</gene>
<dbReference type="Proteomes" id="UP000189796">
    <property type="component" value="Chromosome I"/>
</dbReference>
<accession>A0A1M5GPY0</accession>
<sequence length="35" mass="4003">MVYGFVLLFNSWQRLRAGQLICPTGARLIFLSSPF</sequence>
<proteinExistence type="predicted"/>
<name>A0A1M5GPY0_9BRAD</name>
<dbReference type="AlphaFoldDB" id="A0A1M5GPY0"/>
<evidence type="ECO:0000313" key="2">
    <source>
        <dbReference type="Proteomes" id="UP000189796"/>
    </source>
</evidence>